<reference evidence="3" key="1">
    <citation type="submission" date="2015-10" db="EMBL/GenBank/DDBJ databases">
        <authorList>
            <person name="Martinez-Garcia P.J."/>
            <person name="Crepeau M.W."/>
            <person name="Puiu D."/>
            <person name="Gonzalez-Ibeas D."/>
            <person name="Whalen J."/>
            <person name="Stevens K."/>
            <person name="Paul R."/>
            <person name="Butterfield T."/>
            <person name="Britton M."/>
            <person name="Reagan R."/>
            <person name="Chakraborty S."/>
            <person name="Walawage S.L."/>
            <person name="Vasquez-Gross H.A."/>
            <person name="Cardeno C."/>
            <person name="Famula R."/>
            <person name="Pratt K."/>
            <person name="Kuruganti S."/>
            <person name="Aradhya M.K."/>
            <person name="Leslie C.A."/>
            <person name="Dandekar A.M."/>
            <person name="Salzberg S.L."/>
            <person name="Wegrzyn J.L."/>
            <person name="Langley C.H."/>
            <person name="Neale D.B."/>
        </authorList>
    </citation>
    <scope>NUCLEOTIDE SEQUENCE</scope>
    <source>
        <tissue evidence="3">Leaves</tissue>
    </source>
</reference>
<evidence type="ECO:0000313" key="3">
    <source>
        <dbReference type="EMBL" id="KAF5468053.1"/>
    </source>
</evidence>
<protein>
    <recommendedName>
        <fullName evidence="2">DUF4216 domain-containing protein</fullName>
    </recommendedName>
</protein>
<name>A0A833XJM9_JUGRE</name>
<proteinExistence type="predicted"/>
<evidence type="ECO:0000259" key="2">
    <source>
        <dbReference type="Pfam" id="PF13952"/>
    </source>
</evidence>
<dbReference type="PANTHER" id="PTHR48258:SF6">
    <property type="entry name" value="LEUCINE-RICH REPEAT DOMAIN, L DOMAIN-CONTAINING PROTEIN"/>
    <property type="match status" value="1"/>
</dbReference>
<sequence>MGWRRVYLFMCDWFDVGDPRRGIRVDNHMTSINMDKTWYKDEPFVLACQASQCFYIRDLRAKGRWFVVQKYNNRNVFDIPPVPRVLEDIDGESSDDDAYQENESSFDYAPLDCDGCPVLSPLNRDDIEPILIGAREGNDLAGQNMDSTDFIDDGLLASSSGDAYGDGEYSDEDDLPIDDEYVSE</sequence>
<dbReference type="Gramene" id="Jr06_04780_p2">
    <property type="protein sequence ID" value="cds.Jr06_04780_p2"/>
    <property type="gene ID" value="Jr06_04780"/>
</dbReference>
<dbReference type="InterPro" id="IPR025312">
    <property type="entry name" value="DUF4216"/>
</dbReference>
<dbReference type="EMBL" id="LIHL02000006">
    <property type="protein sequence ID" value="KAF5468053.1"/>
    <property type="molecule type" value="Genomic_DNA"/>
</dbReference>
<dbReference type="PANTHER" id="PTHR48258">
    <property type="entry name" value="DUF4218 DOMAIN-CONTAINING PROTEIN-RELATED"/>
    <property type="match status" value="1"/>
</dbReference>
<dbReference type="Proteomes" id="UP000619265">
    <property type="component" value="Unassembled WGS sequence"/>
</dbReference>
<evidence type="ECO:0000313" key="4">
    <source>
        <dbReference type="Proteomes" id="UP000619265"/>
    </source>
</evidence>
<accession>A0A833XJM9</accession>
<dbReference type="Pfam" id="PF13952">
    <property type="entry name" value="DUF4216"/>
    <property type="match status" value="1"/>
</dbReference>
<feature type="region of interest" description="Disordered" evidence="1">
    <location>
        <begin position="151"/>
        <end position="184"/>
    </location>
</feature>
<feature type="compositionally biased region" description="Acidic residues" evidence="1">
    <location>
        <begin position="168"/>
        <end position="184"/>
    </location>
</feature>
<gene>
    <name evidence="3" type="ORF">F2P56_012236</name>
</gene>
<organism evidence="3 4">
    <name type="scientific">Juglans regia</name>
    <name type="common">English walnut</name>
    <dbReference type="NCBI Taxonomy" id="51240"/>
    <lineage>
        <taxon>Eukaryota</taxon>
        <taxon>Viridiplantae</taxon>
        <taxon>Streptophyta</taxon>
        <taxon>Embryophyta</taxon>
        <taxon>Tracheophyta</taxon>
        <taxon>Spermatophyta</taxon>
        <taxon>Magnoliopsida</taxon>
        <taxon>eudicotyledons</taxon>
        <taxon>Gunneridae</taxon>
        <taxon>Pentapetalae</taxon>
        <taxon>rosids</taxon>
        <taxon>fabids</taxon>
        <taxon>Fagales</taxon>
        <taxon>Juglandaceae</taxon>
        <taxon>Juglans</taxon>
    </lineage>
</organism>
<dbReference type="AlphaFoldDB" id="A0A833XJM9"/>
<reference evidence="3" key="2">
    <citation type="submission" date="2020-03" db="EMBL/GenBank/DDBJ databases">
        <title>Walnut 2.0.</title>
        <authorList>
            <person name="Marrano A."/>
            <person name="Britton M."/>
            <person name="Zimin A.V."/>
            <person name="Zaini P.A."/>
            <person name="Workman R."/>
            <person name="Puiu D."/>
            <person name="Bianco L."/>
            <person name="Allen B.J."/>
            <person name="Troggio M."/>
            <person name="Leslie C.A."/>
            <person name="Timp W."/>
            <person name="Dendekar A."/>
            <person name="Salzberg S.L."/>
            <person name="Neale D.B."/>
        </authorList>
    </citation>
    <scope>NUCLEOTIDE SEQUENCE</scope>
    <source>
        <tissue evidence="3">Leaves</tissue>
    </source>
</reference>
<feature type="domain" description="DUF4216" evidence="2">
    <location>
        <begin position="3"/>
        <end position="68"/>
    </location>
</feature>
<evidence type="ECO:0000256" key="1">
    <source>
        <dbReference type="SAM" id="MobiDB-lite"/>
    </source>
</evidence>
<comment type="caution">
    <text evidence="3">The sequence shown here is derived from an EMBL/GenBank/DDBJ whole genome shotgun (WGS) entry which is preliminary data.</text>
</comment>